<reference evidence="3" key="1">
    <citation type="submission" date="2022-02" db="EMBL/GenBank/DDBJ databases">
        <authorList>
            <person name="Henning P.M."/>
            <person name="McCubbin A.G."/>
            <person name="Shore J.S."/>
        </authorList>
    </citation>
    <scope>NUCLEOTIDE SEQUENCE</scope>
    <source>
        <strain evidence="3">F60SS</strain>
        <tissue evidence="3">Leaves</tissue>
    </source>
</reference>
<evidence type="ECO:0000259" key="2">
    <source>
        <dbReference type="Pfam" id="PF08241"/>
    </source>
</evidence>
<dbReference type="InterPro" id="IPR013216">
    <property type="entry name" value="Methyltransf_11"/>
</dbReference>
<name>A0A9Q0G9R0_9ROSI</name>
<gene>
    <name evidence="3" type="ORF">Tsubulata_028777</name>
</gene>
<protein>
    <recommendedName>
        <fullName evidence="2">Methyltransferase type 11 domain-containing protein</fullName>
    </recommendedName>
</protein>
<dbReference type="Pfam" id="PF08241">
    <property type="entry name" value="Methyltransf_11"/>
    <property type="match status" value="1"/>
</dbReference>
<dbReference type="PANTHER" id="PTHR45036">
    <property type="entry name" value="METHYLTRANSFERASE LIKE 7B"/>
    <property type="match status" value="1"/>
</dbReference>
<sequence length="335" mass="36515">MILLMSSPLPLKYFHTLCSNYHHQTCSTPFIIKPPFNINVTSKQSNSSSGGLNARKNGDDDEQPLAIGTRMGFCSCGTGRRHFITETATAAAAALLPMCPSHASAGLEDQYMATLNKVHPSKPDWYEELYAHVLDSDMESFEAEVAAYKSQLFASLRGKAQRILELGIGTGPNLKYYAGEPDIVKVLGVDPNRKMEKYAKKAALAAGLPIENFNFVQAVGEAIPLLDASVDAVVGTLVLCSVKDVDQTLKEVKRVLKPGGLYLFVEHVAAREGSILRFLQNMLDPLQQTLSDGCHLTRETGNNIFYAGFSHLDLSITSLSSQLFLNPLVYGIASK</sequence>
<reference evidence="3" key="2">
    <citation type="journal article" date="2023" name="Plants (Basel)">
        <title>Annotation of the Turnera subulata (Passifloraceae) Draft Genome Reveals the S-Locus Evolved after the Divergence of Turneroideae from Passifloroideae in a Stepwise Manner.</title>
        <authorList>
            <person name="Henning P.M."/>
            <person name="Roalson E.H."/>
            <person name="Mir W."/>
            <person name="McCubbin A.G."/>
            <person name="Shore J.S."/>
        </authorList>
    </citation>
    <scope>NUCLEOTIDE SEQUENCE</scope>
    <source>
        <strain evidence="3">F60SS</strain>
    </source>
</reference>
<dbReference type="InterPro" id="IPR029063">
    <property type="entry name" value="SAM-dependent_MTases_sf"/>
</dbReference>
<dbReference type="AlphaFoldDB" id="A0A9Q0G9R0"/>
<dbReference type="CDD" id="cd02440">
    <property type="entry name" value="AdoMet_MTases"/>
    <property type="match status" value="1"/>
</dbReference>
<comment type="caution">
    <text evidence="3">The sequence shown here is derived from an EMBL/GenBank/DDBJ whole genome shotgun (WGS) entry which is preliminary data.</text>
</comment>
<feature type="compositionally biased region" description="Polar residues" evidence="1">
    <location>
        <begin position="42"/>
        <end position="51"/>
    </location>
</feature>
<dbReference type="SUPFAM" id="SSF53335">
    <property type="entry name" value="S-adenosyl-L-methionine-dependent methyltransferases"/>
    <property type="match status" value="1"/>
</dbReference>
<dbReference type="GO" id="GO:0008757">
    <property type="term" value="F:S-adenosylmethionine-dependent methyltransferase activity"/>
    <property type="evidence" value="ECO:0007669"/>
    <property type="project" value="InterPro"/>
</dbReference>
<evidence type="ECO:0000313" key="3">
    <source>
        <dbReference type="EMBL" id="KAJ4845696.1"/>
    </source>
</evidence>
<evidence type="ECO:0000256" key="1">
    <source>
        <dbReference type="SAM" id="MobiDB-lite"/>
    </source>
</evidence>
<organism evidence="3 4">
    <name type="scientific">Turnera subulata</name>
    <dbReference type="NCBI Taxonomy" id="218843"/>
    <lineage>
        <taxon>Eukaryota</taxon>
        <taxon>Viridiplantae</taxon>
        <taxon>Streptophyta</taxon>
        <taxon>Embryophyta</taxon>
        <taxon>Tracheophyta</taxon>
        <taxon>Spermatophyta</taxon>
        <taxon>Magnoliopsida</taxon>
        <taxon>eudicotyledons</taxon>
        <taxon>Gunneridae</taxon>
        <taxon>Pentapetalae</taxon>
        <taxon>rosids</taxon>
        <taxon>fabids</taxon>
        <taxon>Malpighiales</taxon>
        <taxon>Passifloraceae</taxon>
        <taxon>Turnera</taxon>
    </lineage>
</organism>
<dbReference type="Proteomes" id="UP001141552">
    <property type="component" value="Unassembled WGS sequence"/>
</dbReference>
<dbReference type="OrthoDB" id="416496at2759"/>
<accession>A0A9Q0G9R0</accession>
<feature type="region of interest" description="Disordered" evidence="1">
    <location>
        <begin position="42"/>
        <end position="64"/>
    </location>
</feature>
<proteinExistence type="predicted"/>
<dbReference type="PANTHER" id="PTHR45036:SF1">
    <property type="entry name" value="METHYLTRANSFERASE LIKE 7A"/>
    <property type="match status" value="1"/>
</dbReference>
<dbReference type="Gene3D" id="3.40.50.150">
    <property type="entry name" value="Vaccinia Virus protein VP39"/>
    <property type="match status" value="1"/>
</dbReference>
<evidence type="ECO:0000313" key="4">
    <source>
        <dbReference type="Proteomes" id="UP001141552"/>
    </source>
</evidence>
<keyword evidence="4" id="KW-1185">Reference proteome</keyword>
<feature type="domain" description="Methyltransferase type 11" evidence="2">
    <location>
        <begin position="164"/>
        <end position="264"/>
    </location>
</feature>
<dbReference type="EMBL" id="JAKUCV010001601">
    <property type="protein sequence ID" value="KAJ4845696.1"/>
    <property type="molecule type" value="Genomic_DNA"/>
</dbReference>
<dbReference type="InterPro" id="IPR052356">
    <property type="entry name" value="Thiol_S-MT"/>
</dbReference>